<dbReference type="STRING" id="1577792.QX51_02380"/>
<sequence>MKKKIIGSCILIVGILLSGSVVYNETTEKLRNVTRKEQLEVFEEAKKQADIGNNYIEHITEIQSDGYTIDTYVDRENGLEQMDTYENNELVNRMIFYDKGSKYLSIGEDDQEFEGVMTKLDESIAKENEKNFENYSQFEDDILSTLEQGKGTFFREEKTSDTSVIKYISRNLNLYFDKESKFLVKKEEIVGDKISTTTKFEKIERTSNRGKYLFKQESPLILGENIDLSNIKIKYVKDELEALLKDDRG</sequence>
<evidence type="ECO:0000313" key="1">
    <source>
        <dbReference type="EMBL" id="KHS58479.1"/>
    </source>
</evidence>
<gene>
    <name evidence="1" type="ORF">QX51_02380</name>
</gene>
<dbReference type="Proteomes" id="UP000031189">
    <property type="component" value="Unassembled WGS sequence"/>
</dbReference>
<reference evidence="1 2" key="1">
    <citation type="submission" date="2014-12" db="EMBL/GenBank/DDBJ databases">
        <title>Draft genome sequence of Terrisporobacter sp. 08-306576, isolated from the blood culture of a bacteremia patient.</title>
        <authorList>
            <person name="Lund L.C."/>
            <person name="Sydenham T.V."/>
            <person name="Hogh S.V."/>
            <person name="Skov M.N."/>
            <person name="Kemp M."/>
            <person name="Justesen U.S."/>
        </authorList>
    </citation>
    <scope>NUCLEOTIDE SEQUENCE [LARGE SCALE GENOMIC DNA]</scope>
    <source>
        <strain evidence="1 2">08-306576</strain>
    </source>
</reference>
<dbReference type="RefSeq" id="WP_039678313.1">
    <property type="nucleotide sequence ID" value="NZ_JWHR01000031.1"/>
</dbReference>
<keyword evidence="2" id="KW-1185">Reference proteome</keyword>
<name>A0A0B3W025_9FIRM</name>
<accession>A0A0B3W025</accession>
<dbReference type="AlphaFoldDB" id="A0A0B3W025"/>
<proteinExistence type="predicted"/>
<evidence type="ECO:0000313" key="2">
    <source>
        <dbReference type="Proteomes" id="UP000031189"/>
    </source>
</evidence>
<organism evidence="1 2">
    <name type="scientific">Terrisporobacter othiniensis</name>
    <dbReference type="NCBI Taxonomy" id="1577792"/>
    <lineage>
        <taxon>Bacteria</taxon>
        <taxon>Bacillati</taxon>
        <taxon>Bacillota</taxon>
        <taxon>Clostridia</taxon>
        <taxon>Peptostreptococcales</taxon>
        <taxon>Peptostreptococcaceae</taxon>
        <taxon>Terrisporobacter</taxon>
    </lineage>
</organism>
<dbReference type="OrthoDB" id="2620178at2"/>
<dbReference type="EMBL" id="JWHR01000031">
    <property type="protein sequence ID" value="KHS58479.1"/>
    <property type="molecule type" value="Genomic_DNA"/>
</dbReference>
<comment type="caution">
    <text evidence="1">The sequence shown here is derived from an EMBL/GenBank/DDBJ whole genome shotgun (WGS) entry which is preliminary data.</text>
</comment>
<protein>
    <submittedName>
        <fullName evidence="1">Uncharacterized protein</fullName>
    </submittedName>
</protein>